<feature type="transmembrane region" description="Helical" evidence="1">
    <location>
        <begin position="423"/>
        <end position="443"/>
    </location>
</feature>
<gene>
    <name evidence="3" type="ORF">PROFUN_01913</name>
</gene>
<keyword evidence="1" id="KW-0812">Transmembrane</keyword>
<sequence>MRPYHIDLLCLLFTLSTVSAASISWNSNQAGCSASSGYIDFNTIPSFNDAAVISVNTLSFGVSISSDIKLVTLSVTKSLIQTVYVSEGGKVVFNATTATSTSLTVISNSVASLLSSQLSLSNLNLQDGILDLGNLKQFILVCSGIQVTQSAAILSSGANITWIAGGVTINGNITENAGNNHTYTINSQYGKIVTANYPMINSEPIYLWGPQSNVRFSSADYIVQGGQVILAKSVTFDRGSSLLLDQTVEEEFPMIVASTLTLSYVAYVIMNFTSFYRKDITMIHSSQLNVDISQVHIDQGVQIDFKCLNPAIVKTVNQDLTLYIDAYRPTSVNDFKMTRGSTSDSAIATFTPISDPCVSNLSYVVRDAIGNGHSIDNVVGPAPVSARLFGLPNGTYTYKLTYSYSHSPLLDLNLNGVSNSYTYTNSAGVASACLVLIFAAMTLL</sequence>
<protein>
    <submittedName>
        <fullName evidence="3">Uncharacterized protein</fullName>
    </submittedName>
</protein>
<keyword evidence="1" id="KW-1133">Transmembrane helix</keyword>
<keyword evidence="1" id="KW-0472">Membrane</keyword>
<dbReference type="Proteomes" id="UP000241769">
    <property type="component" value="Unassembled WGS sequence"/>
</dbReference>
<keyword evidence="4" id="KW-1185">Reference proteome</keyword>
<evidence type="ECO:0000256" key="1">
    <source>
        <dbReference type="SAM" id="Phobius"/>
    </source>
</evidence>
<comment type="caution">
    <text evidence="3">The sequence shown here is derived from an EMBL/GenBank/DDBJ whole genome shotgun (WGS) entry which is preliminary data.</text>
</comment>
<proteinExistence type="predicted"/>
<accession>A0A2P6NZ11</accession>
<dbReference type="EMBL" id="MDYQ01000005">
    <property type="protein sequence ID" value="PRP89193.1"/>
    <property type="molecule type" value="Genomic_DNA"/>
</dbReference>
<name>A0A2P6NZ11_9EUKA</name>
<organism evidence="3 4">
    <name type="scientific">Planoprotostelium fungivorum</name>
    <dbReference type="NCBI Taxonomy" id="1890364"/>
    <lineage>
        <taxon>Eukaryota</taxon>
        <taxon>Amoebozoa</taxon>
        <taxon>Evosea</taxon>
        <taxon>Variosea</taxon>
        <taxon>Cavosteliida</taxon>
        <taxon>Cavosteliaceae</taxon>
        <taxon>Planoprotostelium</taxon>
    </lineage>
</organism>
<evidence type="ECO:0000313" key="4">
    <source>
        <dbReference type="Proteomes" id="UP000241769"/>
    </source>
</evidence>
<dbReference type="InParanoid" id="A0A2P6NZ11"/>
<evidence type="ECO:0000313" key="3">
    <source>
        <dbReference type="EMBL" id="PRP89193.1"/>
    </source>
</evidence>
<evidence type="ECO:0000256" key="2">
    <source>
        <dbReference type="SAM" id="SignalP"/>
    </source>
</evidence>
<reference evidence="3 4" key="1">
    <citation type="journal article" date="2018" name="Genome Biol. Evol.">
        <title>Multiple Roots of Fruiting Body Formation in Amoebozoa.</title>
        <authorList>
            <person name="Hillmann F."/>
            <person name="Forbes G."/>
            <person name="Novohradska S."/>
            <person name="Ferling I."/>
            <person name="Riege K."/>
            <person name="Groth M."/>
            <person name="Westermann M."/>
            <person name="Marz M."/>
            <person name="Spaller T."/>
            <person name="Winckler T."/>
            <person name="Schaap P."/>
            <person name="Glockner G."/>
        </authorList>
    </citation>
    <scope>NUCLEOTIDE SEQUENCE [LARGE SCALE GENOMIC DNA]</scope>
    <source>
        <strain evidence="3 4">Jena</strain>
    </source>
</reference>
<keyword evidence="2" id="KW-0732">Signal</keyword>
<feature type="signal peptide" evidence="2">
    <location>
        <begin position="1"/>
        <end position="20"/>
    </location>
</feature>
<dbReference type="AlphaFoldDB" id="A0A2P6NZ11"/>
<feature type="chain" id="PRO_5015202014" evidence="2">
    <location>
        <begin position="21"/>
        <end position="444"/>
    </location>
</feature>